<dbReference type="PANTHER" id="PTHR11610">
    <property type="entry name" value="LIPASE"/>
    <property type="match status" value="1"/>
</dbReference>
<comment type="similarity">
    <text evidence="2 4">Belongs to the AB hydrolase superfamily. Lipase family.</text>
</comment>
<dbReference type="GO" id="GO:0016042">
    <property type="term" value="P:lipid catabolic process"/>
    <property type="evidence" value="ECO:0007669"/>
    <property type="project" value="TreeGrafter"/>
</dbReference>
<dbReference type="Proteomes" id="UP000295192">
    <property type="component" value="Unassembled WGS sequence"/>
</dbReference>
<dbReference type="EMBL" id="LSRL02003120">
    <property type="protein sequence ID" value="TDG38517.1"/>
    <property type="molecule type" value="Genomic_DNA"/>
</dbReference>
<dbReference type="GO" id="GO:0017171">
    <property type="term" value="F:serine hydrolase activity"/>
    <property type="evidence" value="ECO:0007669"/>
    <property type="project" value="TreeGrafter"/>
</dbReference>
<reference evidence="6 7" key="1">
    <citation type="journal article" date="2019" name="J. Hered.">
        <title>An Improved Genome Assembly for Drosophila navojoa, the Basal Species in the mojavensis Cluster.</title>
        <authorList>
            <person name="Vanderlinde T."/>
            <person name="Dupim E.G."/>
            <person name="Nazario-Yepiz N.O."/>
            <person name="Carvalho A.B."/>
        </authorList>
    </citation>
    <scope>NUCLEOTIDE SEQUENCE [LARGE SCALE GENOMIC DNA]</scope>
    <source>
        <strain evidence="6">Navoj_Jal97</strain>
        <tissue evidence="6">Whole organism</tissue>
    </source>
</reference>
<feature type="domain" description="Lipase" evidence="5">
    <location>
        <begin position="6"/>
        <end position="107"/>
    </location>
</feature>
<evidence type="ECO:0000313" key="6">
    <source>
        <dbReference type="EMBL" id="TDG38517.1"/>
    </source>
</evidence>
<proteinExistence type="inferred from homology"/>
<keyword evidence="7" id="KW-1185">Reference proteome</keyword>
<dbReference type="InterPro" id="IPR000734">
    <property type="entry name" value="TAG_lipase"/>
</dbReference>
<dbReference type="InterPro" id="IPR029058">
    <property type="entry name" value="AB_hydrolase_fold"/>
</dbReference>
<feature type="non-terminal residue" evidence="6">
    <location>
        <position position="191"/>
    </location>
</feature>
<keyword evidence="3" id="KW-0964">Secreted</keyword>
<comment type="caution">
    <text evidence="6">The sequence shown here is derived from an EMBL/GenBank/DDBJ whole genome shotgun (WGS) entry which is preliminary data.</text>
</comment>
<evidence type="ECO:0000313" key="7">
    <source>
        <dbReference type="Proteomes" id="UP000295192"/>
    </source>
</evidence>
<evidence type="ECO:0000256" key="2">
    <source>
        <dbReference type="ARBA" id="ARBA00010701"/>
    </source>
</evidence>
<dbReference type="SUPFAM" id="SSF53474">
    <property type="entry name" value="alpha/beta-Hydrolases"/>
    <property type="match status" value="1"/>
</dbReference>
<dbReference type="OrthoDB" id="8183961at2759"/>
<dbReference type="Pfam" id="PF00151">
    <property type="entry name" value="Lipase"/>
    <property type="match status" value="1"/>
</dbReference>
<dbReference type="GO" id="GO:0005615">
    <property type="term" value="C:extracellular space"/>
    <property type="evidence" value="ECO:0007669"/>
    <property type="project" value="TreeGrafter"/>
</dbReference>
<protein>
    <recommendedName>
        <fullName evidence="5">Lipase domain-containing protein</fullName>
    </recommendedName>
</protein>
<organism evidence="6 7">
    <name type="scientific">Drosophila navojoa</name>
    <name type="common">Fruit fly</name>
    <dbReference type="NCBI Taxonomy" id="7232"/>
    <lineage>
        <taxon>Eukaryota</taxon>
        <taxon>Metazoa</taxon>
        <taxon>Ecdysozoa</taxon>
        <taxon>Arthropoda</taxon>
        <taxon>Hexapoda</taxon>
        <taxon>Insecta</taxon>
        <taxon>Pterygota</taxon>
        <taxon>Neoptera</taxon>
        <taxon>Endopterygota</taxon>
        <taxon>Diptera</taxon>
        <taxon>Brachycera</taxon>
        <taxon>Muscomorpha</taxon>
        <taxon>Ephydroidea</taxon>
        <taxon>Drosophilidae</taxon>
        <taxon>Drosophila</taxon>
    </lineage>
</organism>
<dbReference type="GO" id="GO:0016298">
    <property type="term" value="F:lipase activity"/>
    <property type="evidence" value="ECO:0007669"/>
    <property type="project" value="InterPro"/>
</dbReference>
<dbReference type="Gene3D" id="3.40.50.1820">
    <property type="entry name" value="alpha/beta hydrolase"/>
    <property type="match status" value="1"/>
</dbReference>
<feature type="non-terminal residue" evidence="6">
    <location>
        <position position="1"/>
    </location>
</feature>
<evidence type="ECO:0000256" key="3">
    <source>
        <dbReference type="ARBA" id="ARBA00022525"/>
    </source>
</evidence>
<dbReference type="AlphaFoldDB" id="A0A484ANG7"/>
<evidence type="ECO:0000256" key="1">
    <source>
        <dbReference type="ARBA" id="ARBA00004613"/>
    </source>
</evidence>
<comment type="subcellular location">
    <subcellularLocation>
        <location evidence="1">Secreted</location>
    </subcellularLocation>
</comment>
<gene>
    <name evidence="6" type="ORF">AWZ03_015061</name>
</gene>
<evidence type="ECO:0000256" key="4">
    <source>
        <dbReference type="RuleBase" id="RU004262"/>
    </source>
</evidence>
<sequence length="191" mass="21373">AAQTSKYVFEKLKHITGLDPAKPLFVSAAKLRRLDQTDAEFVDVIHTDTMQYGVLRQVGHADFYPNFGKLEQPGCEDADNITTCNHNRAPALYAESIMPDHKFWALSSEYPRKVVLMGYEAPLNHGTFFLNTNSEFPFALNREESIAGAELGFNQMKKSFAAYVDKALETAWISQFTKSTQVKARTLGSGN</sequence>
<name>A0A484ANG7_DRONA</name>
<dbReference type="InterPro" id="IPR013818">
    <property type="entry name" value="Lipase"/>
</dbReference>
<evidence type="ECO:0000259" key="5">
    <source>
        <dbReference type="Pfam" id="PF00151"/>
    </source>
</evidence>
<dbReference type="PANTHER" id="PTHR11610:SF177">
    <property type="entry name" value="IP13478P-RELATED"/>
    <property type="match status" value="1"/>
</dbReference>
<dbReference type="STRING" id="7232.A0A484ANG7"/>
<accession>A0A484ANG7</accession>